<dbReference type="InterPro" id="IPR029145">
    <property type="entry name" value="NBAS_N"/>
</dbReference>
<sequence length="2343" mass="262824">MAGVDVNNVEDTKTETENNILYELLTYAEWQQEPEILNRAVVEKCEDGGIWGWLGSLATSMSGIPPSVQRLRSFHMDWHFAVGGEGKVLAILQDQSIEIRSSRDEYVTVIGRGSVPKDPVPQWRRVVWSPDCSFLAVALSTGRIEFFDTVGSSLFHVPEPVAQMDGVLQDLSYAIAGMVFTEARVHKTQWSYELIAVNYRGQLKSYLLSPSDGYRDNHSFHLGSFYPKGVTCLEYHPSHQVLLMAGRVPTLQSDAGSHSSALELGITAWRFLSDYPHYKLVTSLAEDAQRMYPRRLLQKMSLYYKQCEDTAYRLSISPSGTIMAAAHTSGAISFWSLPSLLHIRTWQLEELPKFNDLNPQVLEPGRRKHVALRAEATQFSICDMNWWSDEALIVAHHSGAVKVVSLSSKRNLLGESPEWFEFSPQVSGVFDRGFLTLECEWQFAGKKAAVLGPIDDVESSDEEAAPAGLAARAGSIVKHAMYYVTDSQRFAPPRKKPKIITKFYRLLCVKSTTPEELFAAKIDAEEYGEALALARTYGLDSDLVYQRQWRKSTASVAAIQDYLSKITKRTWVLHECLERVPDSLKAARELLEFGLRGTDVEAVAMAGDSGDEGRFIANSPPFYEDIYGQEHLTEVQHAQERKDAEQEWRQKWLAKIDFANLTLDQRWLCECRLKLLSYLDRLTMYEIQEELTTSPEKFEASFFERFRSQPPLEAAVWFAQEGDGKAVWTLLTYAGDNVLPHWLTVLSNFPETLAPLKYADCLPEIGCLDGTPTVLSWHQRKLREKDWCEENIPEAPMVAVWDTFNRDFYDDNPSLKKWWTDALTPDLLTQWYSERAHQIEELSSLVENALEITKLGCLKNVEGLEKLYGDLLTLATLVYDCHLTKAVPLARLEEMSDGEKMRLLMSMSTKEKFVLCVRDWLLPFVDRCEKAAPGSRRKLLSEFFTEVARDDLGPCVDVFEHSSPDDPVCILNGPLELAELALACICSCRRDDQLGHVVRILKCVPQRGVGGCESDELKSLHDRLDIQEKHVEVAECMQRYGARVSVKALTDCGEDRERLEQLLNKMALSAVKRSPALSETEWCSFLNDILQFQQSTFKSVGPTSCIKIVARALLCSGNKDFLAPASRLLTCARDGSKQTSPKATFSAKLPYEASVELVLSAAREYVDSASSHADPSITLARACLRILEGKIPEVQAELDFLSALPLLSHFRVATLPVQVRRCDKMELIREALRQTPNAYKQSSKLLRLSEFLRLYGDDAKRREGAVLSLLADAAFQDKDYAHCYEICGKLMAGTHSEGWKICQSLGQCSDFADLSARQKLLAFSLCYCPEPTVEGLLKATQLLELQEIYQCLDLPAEDWFNSGRNTSPEADGKALSPHGSGDSVQSDRGRDHPWDFVGYTAGTTRSVLTTLGSAEFWKGTVRNLTNIKPQKTSEEKVSIARSNHELKRLAVPAFYESLYRDAYLGKYEPSYEQYDLPKWTTVLTDLLNILRASTISDSVNETSPSAENSQETRASVLLGLSRGLFFEDSLLALCCLFAVEQVDQVEEVFLNLPSTPVVLGLASYFFSLTALMASPAADVCKLLRRDVVDVIEEASRLDTKTVPEKTVRCAELAAKFRRLQADLGQAELLRKQGGSVDVARFAEDDRYKAETILGMALTSDQEALRVAVSLARSYDLPLWDVYSCHLEFLFSEGCGVADIEERLCSDGMLDVLSENPDGFRDLLMGRIFPLLDGSDHGVMVFFYTLLEKCAPESPDEGDLSPVEHLKLLGKLRKSCPGIDYKALVSCKCSPLEALGPFLKKDNVDILADLAPSIPSKEEGRLSSSTIYCLWASKLFLSRAQERAMTTAEWAKHFETCKTFLSRLSPSYLVKFVESTAFHESAIECVSRRIRLDVVRQCLKMAKQSQSSDPVEQQRWSDAAQTLQRYLTHLQRVDDGVFGEAAMDLEDPVVQGYATEFELSRGLPDKLEAMLLRCAMSEHQPGLLPSLLSCCPPNTVDKQPTDIYSDAILLASEQLREPTKKLHPVFETVTPEDVLERILRQVLDEGEEVFVADMALDLLRPFCLDTNVAIQVRLKVLEILEKSVALSAEDENLLRLLRVQTLVWSEWPDYEVHESLELDDVTMQTMFDELVERCTKESSCIVLGKLLQCGTPLESTRQTDPAKNPWCRLLCKLFEVGGDPRDTLDAAGSLFLSAIANCNLSVKCCRHVLEGFKRKGSVLHLLRAAFSTIHQEVHKDAISFLRGLSDVSESDYDESLLERILVLRLLPEMTSTPLYEPLVAYLMANRDSAVEHFNVDLAVQSLLDADKTAEAGTLLLQCRRVHPALSTFSAALKAARQWVGRTDS</sequence>
<comment type="subcellular location">
    <subcellularLocation>
        <location evidence="1">Endoplasmic reticulum</location>
    </subcellularLocation>
</comment>
<evidence type="ECO:0000313" key="9">
    <source>
        <dbReference type="EMBL" id="MXV01128.1"/>
    </source>
</evidence>
<feature type="domain" description="Neuroblastoma-amplified sequence N-terminal" evidence="7">
    <location>
        <begin position="78"/>
        <end position="360"/>
    </location>
</feature>
<dbReference type="Gene3D" id="2.130.10.10">
    <property type="entry name" value="YVTN repeat-like/Quinoprotein amine dehydrogenase"/>
    <property type="match status" value="1"/>
</dbReference>
<feature type="domain" description="Sec39" evidence="6">
    <location>
        <begin position="1025"/>
        <end position="1341"/>
    </location>
</feature>
<dbReference type="Pfam" id="PF15492">
    <property type="entry name" value="Nbas_N"/>
    <property type="match status" value="1"/>
</dbReference>
<organism evidence="9">
    <name type="scientific">Ixodes ricinus</name>
    <name type="common">Common tick</name>
    <name type="synonym">Acarus ricinus</name>
    <dbReference type="NCBI Taxonomy" id="34613"/>
    <lineage>
        <taxon>Eukaryota</taxon>
        <taxon>Metazoa</taxon>
        <taxon>Ecdysozoa</taxon>
        <taxon>Arthropoda</taxon>
        <taxon>Chelicerata</taxon>
        <taxon>Arachnida</taxon>
        <taxon>Acari</taxon>
        <taxon>Parasitiformes</taxon>
        <taxon>Ixodida</taxon>
        <taxon>Ixodoidea</taxon>
        <taxon>Ixodidae</taxon>
        <taxon>Ixodinae</taxon>
        <taxon>Ixodes</taxon>
    </lineage>
</organism>
<proteinExistence type="predicted"/>
<protein>
    <recommendedName>
        <fullName evidence="10">Neuroblastoma-amplified sequence</fullName>
    </recommendedName>
</protein>
<dbReference type="EMBL" id="GIFC01019044">
    <property type="protein sequence ID" value="MXV01128.1"/>
    <property type="molecule type" value="Transcribed_RNA"/>
</dbReference>
<evidence type="ECO:0000259" key="8">
    <source>
        <dbReference type="Pfam" id="PF22913"/>
    </source>
</evidence>
<dbReference type="GO" id="GO:0070939">
    <property type="term" value="C:Dsl1/NZR complex"/>
    <property type="evidence" value="ECO:0007669"/>
    <property type="project" value="TreeGrafter"/>
</dbReference>
<dbReference type="PANTHER" id="PTHR15922:SF2">
    <property type="entry name" value="NBAS SUBUNIT OF NRZ TETHERING COMPLEX"/>
    <property type="match status" value="1"/>
</dbReference>
<dbReference type="InterPro" id="IPR015943">
    <property type="entry name" value="WD40/YVTN_repeat-like_dom_sf"/>
</dbReference>
<dbReference type="Pfam" id="PF08314">
    <property type="entry name" value="Sec39"/>
    <property type="match status" value="2"/>
</dbReference>
<keyword evidence="4" id="KW-0653">Protein transport</keyword>
<feature type="domain" description="NBAS subunit of NRZ tethering complex C-terminal" evidence="8">
    <location>
        <begin position="1964"/>
        <end position="2086"/>
    </location>
</feature>
<dbReference type="SUPFAM" id="SSF50978">
    <property type="entry name" value="WD40 repeat-like"/>
    <property type="match status" value="1"/>
</dbReference>
<evidence type="ECO:0000259" key="7">
    <source>
        <dbReference type="Pfam" id="PF15492"/>
    </source>
</evidence>
<dbReference type="PANTHER" id="PTHR15922">
    <property type="entry name" value="NEUROBLASTOMA-AMPLIFIED SEQUENCE"/>
    <property type="match status" value="1"/>
</dbReference>
<evidence type="ECO:0000256" key="5">
    <source>
        <dbReference type="SAM" id="MobiDB-lite"/>
    </source>
</evidence>
<evidence type="ECO:0000256" key="2">
    <source>
        <dbReference type="ARBA" id="ARBA00022448"/>
    </source>
</evidence>
<name>A0A6B0VG24_IXORI</name>
<dbReference type="GO" id="GO:0000149">
    <property type="term" value="F:SNARE binding"/>
    <property type="evidence" value="ECO:0007669"/>
    <property type="project" value="TreeGrafter"/>
</dbReference>
<evidence type="ECO:0000256" key="3">
    <source>
        <dbReference type="ARBA" id="ARBA00022824"/>
    </source>
</evidence>
<keyword evidence="3" id="KW-0256">Endoplasmic reticulum</keyword>
<dbReference type="GO" id="GO:0006890">
    <property type="term" value="P:retrograde vesicle-mediated transport, Golgi to endoplasmic reticulum"/>
    <property type="evidence" value="ECO:0007669"/>
    <property type="project" value="InterPro"/>
</dbReference>
<accession>A0A6B0VG24</accession>
<reference evidence="9" key="1">
    <citation type="submission" date="2019-12" db="EMBL/GenBank/DDBJ databases">
        <title>An insight into the sialome of adult female Ixodes ricinus ticks feeding for 6 days.</title>
        <authorList>
            <person name="Perner J."/>
            <person name="Ribeiro J.M.C."/>
        </authorList>
    </citation>
    <scope>NUCLEOTIDE SEQUENCE</scope>
    <source>
        <strain evidence="9">Semi-engorged</strain>
        <tissue evidence="9">Salivary glands</tissue>
    </source>
</reference>
<evidence type="ECO:0008006" key="10">
    <source>
        <dbReference type="Google" id="ProtNLM"/>
    </source>
</evidence>
<dbReference type="Pfam" id="PF22913">
    <property type="entry name" value="NBAS_11th"/>
    <property type="match status" value="1"/>
</dbReference>
<dbReference type="InterPro" id="IPR036322">
    <property type="entry name" value="WD40_repeat_dom_sf"/>
</dbReference>
<evidence type="ECO:0000259" key="6">
    <source>
        <dbReference type="Pfam" id="PF08314"/>
    </source>
</evidence>
<dbReference type="InterPro" id="IPR054751">
    <property type="entry name" value="NBAS_C"/>
</dbReference>
<keyword evidence="2" id="KW-0813">Transport</keyword>
<dbReference type="InterPro" id="IPR013244">
    <property type="entry name" value="Sec39_domain"/>
</dbReference>
<feature type="domain" description="Sec39" evidence="6">
    <location>
        <begin position="715"/>
        <end position="931"/>
    </location>
</feature>
<evidence type="ECO:0000256" key="1">
    <source>
        <dbReference type="ARBA" id="ARBA00004240"/>
    </source>
</evidence>
<dbReference type="GO" id="GO:0015031">
    <property type="term" value="P:protein transport"/>
    <property type="evidence" value="ECO:0007669"/>
    <property type="project" value="UniProtKB-KW"/>
</dbReference>
<feature type="region of interest" description="Disordered" evidence="5">
    <location>
        <begin position="1363"/>
        <end position="1391"/>
    </location>
</feature>
<evidence type="ECO:0000256" key="4">
    <source>
        <dbReference type="ARBA" id="ARBA00022927"/>
    </source>
</evidence>